<dbReference type="OrthoDB" id="258610at2"/>
<dbReference type="EMBL" id="SKFG01000008">
    <property type="protein sequence ID" value="TCZ77835.1"/>
    <property type="molecule type" value="Genomic_DNA"/>
</dbReference>
<dbReference type="Proteomes" id="UP000295418">
    <property type="component" value="Unassembled WGS sequence"/>
</dbReference>
<keyword evidence="3" id="KW-1185">Reference proteome</keyword>
<dbReference type="PROSITE" id="PS51677">
    <property type="entry name" value="NODB"/>
    <property type="match status" value="1"/>
</dbReference>
<accession>A0A4R4EI33</accession>
<feature type="domain" description="NodB homology" evidence="1">
    <location>
        <begin position="87"/>
        <end position="270"/>
    </location>
</feature>
<gene>
    <name evidence="2" type="ORF">E0485_10195</name>
</gene>
<protein>
    <submittedName>
        <fullName evidence="2">Polysaccharide deacetylase</fullName>
    </submittedName>
</protein>
<dbReference type="Gene3D" id="3.20.20.370">
    <property type="entry name" value="Glycoside hydrolase/deacetylase"/>
    <property type="match status" value="1"/>
</dbReference>
<dbReference type="Pfam" id="PF01522">
    <property type="entry name" value="Polysacc_deac_1"/>
    <property type="match status" value="1"/>
</dbReference>
<dbReference type="GO" id="GO:0005975">
    <property type="term" value="P:carbohydrate metabolic process"/>
    <property type="evidence" value="ECO:0007669"/>
    <property type="project" value="InterPro"/>
</dbReference>
<evidence type="ECO:0000259" key="1">
    <source>
        <dbReference type="PROSITE" id="PS51677"/>
    </source>
</evidence>
<dbReference type="SUPFAM" id="SSF88713">
    <property type="entry name" value="Glycoside hydrolase/deacetylase"/>
    <property type="match status" value="1"/>
</dbReference>
<organism evidence="2 3">
    <name type="scientific">Paenibacillus albiflavus</name>
    <dbReference type="NCBI Taxonomy" id="2545760"/>
    <lineage>
        <taxon>Bacteria</taxon>
        <taxon>Bacillati</taxon>
        <taxon>Bacillota</taxon>
        <taxon>Bacilli</taxon>
        <taxon>Bacillales</taxon>
        <taxon>Paenibacillaceae</taxon>
        <taxon>Paenibacillus</taxon>
    </lineage>
</organism>
<evidence type="ECO:0000313" key="3">
    <source>
        <dbReference type="Proteomes" id="UP000295418"/>
    </source>
</evidence>
<reference evidence="2 3" key="1">
    <citation type="submission" date="2019-03" db="EMBL/GenBank/DDBJ databases">
        <authorList>
            <person name="Kim M.K.M."/>
        </authorList>
    </citation>
    <scope>NUCLEOTIDE SEQUENCE [LARGE SCALE GENOMIC DNA]</scope>
    <source>
        <strain evidence="2 3">18JY21-1</strain>
    </source>
</reference>
<dbReference type="InterPro" id="IPR011330">
    <property type="entry name" value="Glyco_hydro/deAcase_b/a-brl"/>
</dbReference>
<proteinExistence type="predicted"/>
<sequence length="288" mass="32910">MKTLRSDIKKRRVRKARKERRRLVVILAAIFLMIFLIGKLTSAPEEEVVAKESINQEDATVVAEESIIQSAIQPAKQKRPDGKPTGKVVYLTFDDGPTTLTDEFLDLLKEQDIQATFFMQGINLQKIDLQENVKRATEEGHYVGAHSMTHNSKKLYDNGQFVSEMSETLSLIQDITGTNPKLVRPPYGSAPGLKSQQIRNEIIKAGIKIWDWTIDSKDWAVKDNPNQIVENIKKQTTTDIEVILMHEQLQTLQALPKIIAFYKKNGYEFGVYNDADHFYLNFQNDTRL</sequence>
<name>A0A4R4EI33_9BACL</name>
<dbReference type="InterPro" id="IPR050248">
    <property type="entry name" value="Polysacc_deacetylase_ArnD"/>
</dbReference>
<dbReference type="AlphaFoldDB" id="A0A4R4EI33"/>
<dbReference type="GO" id="GO:0016810">
    <property type="term" value="F:hydrolase activity, acting on carbon-nitrogen (but not peptide) bonds"/>
    <property type="evidence" value="ECO:0007669"/>
    <property type="project" value="InterPro"/>
</dbReference>
<dbReference type="PANTHER" id="PTHR10587:SF125">
    <property type="entry name" value="POLYSACCHARIDE DEACETYLASE YHEN-RELATED"/>
    <property type="match status" value="1"/>
</dbReference>
<dbReference type="InterPro" id="IPR002509">
    <property type="entry name" value="NODB_dom"/>
</dbReference>
<dbReference type="PANTHER" id="PTHR10587">
    <property type="entry name" value="GLYCOSYL TRANSFERASE-RELATED"/>
    <property type="match status" value="1"/>
</dbReference>
<comment type="caution">
    <text evidence="2">The sequence shown here is derived from an EMBL/GenBank/DDBJ whole genome shotgun (WGS) entry which is preliminary data.</text>
</comment>
<dbReference type="CDD" id="cd10944">
    <property type="entry name" value="CE4_SmPgdA_like"/>
    <property type="match status" value="1"/>
</dbReference>
<evidence type="ECO:0000313" key="2">
    <source>
        <dbReference type="EMBL" id="TCZ77835.1"/>
    </source>
</evidence>